<sequence length="98" mass="11252">MAISAIMAANPNDYPVEPNVAESLHYRLEKRCAKCKGAYKGFLIRMCYAMAFFKIIFAHGKKTDPLYAVAKYELGEAKNYLDSTSFWDTNWGWREISI</sequence>
<protein>
    <submittedName>
        <fullName evidence="1">Uncharacterized protein</fullName>
    </submittedName>
</protein>
<reference evidence="1" key="1">
    <citation type="journal article" date="2021" name="Nat. Commun.">
        <title>Genetic determinants of endophytism in the Arabidopsis root mycobiome.</title>
        <authorList>
            <person name="Mesny F."/>
            <person name="Miyauchi S."/>
            <person name="Thiergart T."/>
            <person name="Pickel B."/>
            <person name="Atanasova L."/>
            <person name="Karlsson M."/>
            <person name="Huettel B."/>
            <person name="Barry K.W."/>
            <person name="Haridas S."/>
            <person name="Chen C."/>
            <person name="Bauer D."/>
            <person name="Andreopoulos W."/>
            <person name="Pangilinan J."/>
            <person name="LaButti K."/>
            <person name="Riley R."/>
            <person name="Lipzen A."/>
            <person name="Clum A."/>
            <person name="Drula E."/>
            <person name="Henrissat B."/>
            <person name="Kohler A."/>
            <person name="Grigoriev I.V."/>
            <person name="Martin F.M."/>
            <person name="Hacquard S."/>
        </authorList>
    </citation>
    <scope>NUCLEOTIDE SEQUENCE</scope>
    <source>
        <strain evidence="1">MPI-CAGE-CH-0243</strain>
    </source>
</reference>
<comment type="caution">
    <text evidence="1">The sequence shown here is derived from an EMBL/GenBank/DDBJ whole genome shotgun (WGS) entry which is preliminary data.</text>
</comment>
<accession>A0A9P9DC53</accession>
<keyword evidence="2" id="KW-1185">Reference proteome</keyword>
<evidence type="ECO:0000313" key="2">
    <source>
        <dbReference type="Proteomes" id="UP000700596"/>
    </source>
</evidence>
<dbReference type="Proteomes" id="UP000700596">
    <property type="component" value="Unassembled WGS sequence"/>
</dbReference>
<proteinExistence type="predicted"/>
<gene>
    <name evidence="1" type="ORF">B0J11DRAFT_584280</name>
</gene>
<organism evidence="1 2">
    <name type="scientific">Dendryphion nanum</name>
    <dbReference type="NCBI Taxonomy" id="256645"/>
    <lineage>
        <taxon>Eukaryota</taxon>
        <taxon>Fungi</taxon>
        <taxon>Dikarya</taxon>
        <taxon>Ascomycota</taxon>
        <taxon>Pezizomycotina</taxon>
        <taxon>Dothideomycetes</taxon>
        <taxon>Pleosporomycetidae</taxon>
        <taxon>Pleosporales</taxon>
        <taxon>Torulaceae</taxon>
        <taxon>Dendryphion</taxon>
    </lineage>
</organism>
<dbReference type="AlphaFoldDB" id="A0A9P9DC53"/>
<dbReference type="EMBL" id="JAGMWT010000015">
    <property type="protein sequence ID" value="KAH7116249.1"/>
    <property type="molecule type" value="Genomic_DNA"/>
</dbReference>
<evidence type="ECO:0000313" key="1">
    <source>
        <dbReference type="EMBL" id="KAH7116249.1"/>
    </source>
</evidence>
<name>A0A9P9DC53_9PLEO</name>